<dbReference type="GO" id="GO:0016706">
    <property type="term" value="F:2-oxoglutarate-dependent dioxygenase activity"/>
    <property type="evidence" value="ECO:0007669"/>
    <property type="project" value="TreeGrafter"/>
</dbReference>
<dbReference type="InterPro" id="IPR039994">
    <property type="entry name" value="NO66-like"/>
</dbReference>
<evidence type="ECO:0000313" key="5">
    <source>
        <dbReference type="EMBL" id="NQV66683.1"/>
    </source>
</evidence>
<dbReference type="SMART" id="SM00558">
    <property type="entry name" value="JmjC"/>
    <property type="match status" value="1"/>
</dbReference>
<reference evidence="5" key="1">
    <citation type="submission" date="2020-05" db="EMBL/GenBank/DDBJ databases">
        <title>Sulfur intermediates as new biogeochemical hubs in an aquatic model microbial ecosystem.</title>
        <authorList>
            <person name="Vigneron A."/>
        </authorList>
    </citation>
    <scope>NUCLEOTIDE SEQUENCE</scope>
    <source>
        <strain evidence="5">Bin.250</strain>
    </source>
</reference>
<evidence type="ECO:0000256" key="2">
    <source>
        <dbReference type="ARBA" id="ARBA00022723"/>
    </source>
</evidence>
<accession>A0A972VZU9</accession>
<comment type="caution">
    <text evidence="5">The sequence shown here is derived from an EMBL/GenBank/DDBJ whole genome shotgun (WGS) entry which is preliminary data.</text>
</comment>
<keyword evidence="2" id="KW-0479">Metal-binding</keyword>
<dbReference type="PANTHER" id="PTHR13096:SF8">
    <property type="entry name" value="RIBOSOMAL OXYGENASE 1"/>
    <property type="match status" value="1"/>
</dbReference>
<evidence type="ECO:0000313" key="6">
    <source>
        <dbReference type="Proteomes" id="UP000754644"/>
    </source>
</evidence>
<sequence>MTWFKHADITYAQFQQHYWRKRPWHGENLLDNALSNIDKTLNNNALFSLSGDPIIESRVISGAPADYQLELGPFDIEGLASGEMLMIQGLEQHLEVISDLLTSHFGFLPRWRINDVMASYGHNGASCGPHFDHYDVFLLQIRGEKHWQLAPGPFTDDDLLADADIRLLASFPTSETLTQRPGDILYIPPGVGHYGIASDDSLTLSIGLRNPTLAEMISSLADQITDELVNTETLDDRLGEPASGLMPDDIQQLQAKLIPELTRAGTISRWFGCYMTQVQEPDLITPDDDAVIHWPTAKGTLVCHLPTRLCHQQGADSGMIFVNGVASEVGPEVLRWFSVLETLRRIDLADIPADPSHRSVIDWLLQEGAVALIP</sequence>
<keyword evidence="3" id="KW-0408">Iron</keyword>
<dbReference type="SUPFAM" id="SSF51197">
    <property type="entry name" value="Clavaminate synthase-like"/>
    <property type="match status" value="1"/>
</dbReference>
<evidence type="ECO:0000256" key="1">
    <source>
        <dbReference type="ARBA" id="ARBA00001954"/>
    </source>
</evidence>
<dbReference type="PANTHER" id="PTHR13096">
    <property type="entry name" value="MINA53 MYC INDUCED NUCLEAR ANTIGEN"/>
    <property type="match status" value="1"/>
</dbReference>
<comment type="cofactor">
    <cofactor evidence="1">
        <name>Fe(2+)</name>
        <dbReference type="ChEBI" id="CHEBI:29033"/>
    </cofactor>
</comment>
<dbReference type="GO" id="GO:0046872">
    <property type="term" value="F:metal ion binding"/>
    <property type="evidence" value="ECO:0007669"/>
    <property type="project" value="UniProtKB-KW"/>
</dbReference>
<dbReference type="PROSITE" id="PS51184">
    <property type="entry name" value="JMJC"/>
    <property type="match status" value="1"/>
</dbReference>
<dbReference type="Proteomes" id="UP000754644">
    <property type="component" value="Unassembled WGS sequence"/>
</dbReference>
<dbReference type="InterPro" id="IPR003347">
    <property type="entry name" value="JmjC_dom"/>
</dbReference>
<feature type="domain" description="JmjC" evidence="4">
    <location>
        <begin position="97"/>
        <end position="225"/>
    </location>
</feature>
<proteinExistence type="predicted"/>
<evidence type="ECO:0000256" key="3">
    <source>
        <dbReference type="ARBA" id="ARBA00023004"/>
    </source>
</evidence>
<dbReference type="Gene3D" id="3.40.366.30">
    <property type="entry name" value="50S ribosomal protein L16 arginine hydroxylase, Chain A, Domain 2"/>
    <property type="match status" value="1"/>
</dbReference>
<dbReference type="Gene3D" id="2.60.120.650">
    <property type="entry name" value="Cupin"/>
    <property type="match status" value="1"/>
</dbReference>
<gene>
    <name evidence="5" type="ORF">HQ497_15095</name>
</gene>
<evidence type="ECO:0000259" key="4">
    <source>
        <dbReference type="PROSITE" id="PS51184"/>
    </source>
</evidence>
<dbReference type="Pfam" id="PF08007">
    <property type="entry name" value="JmjC_2"/>
    <property type="match status" value="1"/>
</dbReference>
<dbReference type="AlphaFoldDB" id="A0A972VZU9"/>
<name>A0A972VZU9_9GAMM</name>
<protein>
    <recommendedName>
        <fullName evidence="4">JmjC domain-containing protein</fullName>
    </recommendedName>
</protein>
<organism evidence="5 6">
    <name type="scientific">SAR86 cluster bacterium</name>
    <dbReference type="NCBI Taxonomy" id="2030880"/>
    <lineage>
        <taxon>Bacteria</taxon>
        <taxon>Pseudomonadati</taxon>
        <taxon>Pseudomonadota</taxon>
        <taxon>Gammaproteobacteria</taxon>
        <taxon>SAR86 cluster</taxon>
    </lineage>
</organism>
<dbReference type="EMBL" id="JABMOJ010000561">
    <property type="protein sequence ID" value="NQV66683.1"/>
    <property type="molecule type" value="Genomic_DNA"/>
</dbReference>